<keyword evidence="9" id="KW-0460">Magnesium</keyword>
<feature type="compositionally biased region" description="Polar residues" evidence="13">
    <location>
        <begin position="181"/>
        <end position="193"/>
    </location>
</feature>
<dbReference type="PANTHER" id="PTHR11136">
    <property type="entry name" value="FOLYLPOLYGLUTAMATE SYNTHASE-RELATED"/>
    <property type="match status" value="1"/>
</dbReference>
<comment type="catalytic activity">
    <reaction evidence="12">
        <text>(6S)-5,6,7,8-tetrahydrofolyl-(gamma-L-Glu)(n) + L-glutamate + ATP = (6S)-5,6,7,8-tetrahydrofolyl-(gamma-L-Glu)(n+1) + ADP + phosphate + H(+)</text>
        <dbReference type="Rhea" id="RHEA:10580"/>
        <dbReference type="Rhea" id="RHEA-COMP:14738"/>
        <dbReference type="Rhea" id="RHEA-COMP:14740"/>
        <dbReference type="ChEBI" id="CHEBI:15378"/>
        <dbReference type="ChEBI" id="CHEBI:29985"/>
        <dbReference type="ChEBI" id="CHEBI:30616"/>
        <dbReference type="ChEBI" id="CHEBI:43474"/>
        <dbReference type="ChEBI" id="CHEBI:141005"/>
        <dbReference type="ChEBI" id="CHEBI:456216"/>
        <dbReference type="EC" id="6.3.2.17"/>
    </reaction>
</comment>
<feature type="region of interest" description="Disordered" evidence="13">
    <location>
        <begin position="179"/>
        <end position="211"/>
    </location>
</feature>
<evidence type="ECO:0000256" key="3">
    <source>
        <dbReference type="ARBA" id="ARBA00013025"/>
    </source>
</evidence>
<dbReference type="GO" id="GO:0046872">
    <property type="term" value="F:metal ion binding"/>
    <property type="evidence" value="ECO:0007669"/>
    <property type="project" value="UniProtKB-KW"/>
</dbReference>
<dbReference type="UniPathway" id="UPA00850"/>
<evidence type="ECO:0000313" key="14">
    <source>
        <dbReference type="EMBL" id="CAD7413469.1"/>
    </source>
</evidence>
<evidence type="ECO:0000256" key="8">
    <source>
        <dbReference type="ARBA" id="ARBA00022840"/>
    </source>
</evidence>
<evidence type="ECO:0000256" key="11">
    <source>
        <dbReference type="ARBA" id="ARBA00030876"/>
    </source>
</evidence>
<dbReference type="GO" id="GO:0005739">
    <property type="term" value="C:mitochondrion"/>
    <property type="evidence" value="ECO:0007669"/>
    <property type="project" value="TreeGrafter"/>
</dbReference>
<gene>
    <name evidence="14" type="ORF">TPSB3V08_LOCUS9037</name>
</gene>
<organism evidence="14">
    <name type="scientific">Timema poppense</name>
    <name type="common">Walking stick</name>
    <dbReference type="NCBI Taxonomy" id="170557"/>
    <lineage>
        <taxon>Eukaryota</taxon>
        <taxon>Metazoa</taxon>
        <taxon>Ecdysozoa</taxon>
        <taxon>Arthropoda</taxon>
        <taxon>Hexapoda</taxon>
        <taxon>Insecta</taxon>
        <taxon>Pterygota</taxon>
        <taxon>Neoptera</taxon>
        <taxon>Polyneoptera</taxon>
        <taxon>Phasmatodea</taxon>
        <taxon>Timematodea</taxon>
        <taxon>Timematoidea</taxon>
        <taxon>Timematidae</taxon>
        <taxon>Timema</taxon>
    </lineage>
</organism>
<evidence type="ECO:0000256" key="7">
    <source>
        <dbReference type="ARBA" id="ARBA00022741"/>
    </source>
</evidence>
<accession>A0A7R9DEY4</accession>
<reference evidence="14" key="1">
    <citation type="submission" date="2020-11" db="EMBL/GenBank/DDBJ databases">
        <authorList>
            <person name="Tran Van P."/>
        </authorList>
    </citation>
    <scope>NUCLEOTIDE SEQUENCE</scope>
</reference>
<dbReference type="InterPro" id="IPR011004">
    <property type="entry name" value="Trimer_LpxA-like_sf"/>
</dbReference>
<keyword evidence="4" id="KW-0554">One-carbon metabolism</keyword>
<protein>
    <recommendedName>
        <fullName evidence="3">tetrahydrofolate synthase</fullName>
        <ecNumber evidence="3">6.3.2.17</ecNumber>
    </recommendedName>
    <alternativeName>
        <fullName evidence="11">Folylpoly-gamma-glutamate synthetase</fullName>
    </alternativeName>
    <alternativeName>
        <fullName evidence="10">Tetrahydrofolylpolyglutamate synthase</fullName>
    </alternativeName>
</protein>
<keyword evidence="5" id="KW-0436">Ligase</keyword>
<dbReference type="PROSITE" id="PS01011">
    <property type="entry name" value="FOLYLPOLYGLU_SYNT_1"/>
    <property type="match status" value="1"/>
</dbReference>
<dbReference type="AlphaFoldDB" id="A0A7R9DEY4"/>
<dbReference type="SUPFAM" id="SSF51161">
    <property type="entry name" value="Trimeric LpxA-like enzymes"/>
    <property type="match status" value="2"/>
</dbReference>
<dbReference type="SUPFAM" id="SSF53244">
    <property type="entry name" value="MurD-like peptide ligases, peptide-binding domain"/>
    <property type="match status" value="1"/>
</dbReference>
<dbReference type="GO" id="GO:0006730">
    <property type="term" value="P:one-carbon metabolic process"/>
    <property type="evidence" value="ECO:0007669"/>
    <property type="project" value="UniProtKB-KW"/>
</dbReference>
<keyword evidence="7" id="KW-0547">Nucleotide-binding</keyword>
<dbReference type="EMBL" id="OD006887">
    <property type="protein sequence ID" value="CAD7413469.1"/>
    <property type="molecule type" value="Genomic_DNA"/>
</dbReference>
<dbReference type="GO" id="GO:0004326">
    <property type="term" value="F:tetrahydrofolylpolyglutamate synthase activity"/>
    <property type="evidence" value="ECO:0007669"/>
    <property type="project" value="UniProtKB-EC"/>
</dbReference>
<feature type="compositionally biased region" description="Acidic residues" evidence="13">
    <location>
        <begin position="194"/>
        <end position="204"/>
    </location>
</feature>
<dbReference type="GO" id="GO:0005524">
    <property type="term" value="F:ATP binding"/>
    <property type="evidence" value="ECO:0007669"/>
    <property type="project" value="UniProtKB-KW"/>
</dbReference>
<dbReference type="PROSITE" id="PS01012">
    <property type="entry name" value="FOLYLPOLYGLU_SYNT_2"/>
    <property type="match status" value="1"/>
</dbReference>
<evidence type="ECO:0000256" key="6">
    <source>
        <dbReference type="ARBA" id="ARBA00022723"/>
    </source>
</evidence>
<comment type="similarity">
    <text evidence="2">Belongs to the folylpolyglutamate synthase family.</text>
</comment>
<dbReference type="InterPro" id="IPR001645">
    <property type="entry name" value="Folylpolyglutamate_synth"/>
</dbReference>
<evidence type="ECO:0000256" key="5">
    <source>
        <dbReference type="ARBA" id="ARBA00022598"/>
    </source>
</evidence>
<evidence type="ECO:0000256" key="1">
    <source>
        <dbReference type="ARBA" id="ARBA00005150"/>
    </source>
</evidence>
<evidence type="ECO:0000256" key="10">
    <source>
        <dbReference type="ARBA" id="ARBA00030592"/>
    </source>
</evidence>
<name>A0A7R9DEY4_TIMPO</name>
<dbReference type="SUPFAM" id="SSF53623">
    <property type="entry name" value="MurD-like peptide ligases, catalytic domain"/>
    <property type="match status" value="2"/>
</dbReference>
<evidence type="ECO:0000256" key="4">
    <source>
        <dbReference type="ARBA" id="ARBA00022563"/>
    </source>
</evidence>
<sequence>MGTYGRYVRLDPEDVLLLNCGRFVRYNGLSATSASFSLTGVSLERLDQLSVIHVAGTKGKGSTCAFCESLLRHHGYKTGFYSSPHLVAVRERIRIDGQPLSQQDFTRHFWPVYDALRQSKMRWDGEMGRKKSLYNGDGQNMGLDLVEAVPNKPSRDVPREEVIDWIEIDKRVPVAEELSDQHIQSVASPQEAQVQEESDEEGAREDEVKEHEGDMPPYFKFLTVMAFNVFLAEEVDVAIVEVGIGGEYDCTNVLRQVNIVGITSLGLDHTSLLGTTVEEIAWQKAGIMKPGAVAFSVDQQPEGALKVLKERAVEKQCPLLVAPPLNSYDWGQHPLELGVSSQGQLLNASLALQLANSWMLSQSRSESLLHTSIRSLFCCVERRDHVVSSSLVGPHVLPEKNTSLVSSSLVGPHVLPEKNTSLVSSSLVGPHVLPEKNTSLVGSSLVGPHVLPEKNTSLVSSSLVGPHVLPEKNTSLVSSSLVGPHVLPEKNTSLVGSSLVGPHVLPEKNTSLVSSSLVGPHVLPEKNTSLVSSSLVGPHVLPEKNTSLVGSSLVGPHVLPEKNTSLVSSSLVGPHVLPEKNTSLVSSSLVGPHVLPEKNTSLVGSSLVGPHVLPEKSTSLVGSSLVGPHVLPEKSMSRESVETAPPFSITRRLALGLKLCSWPGRTQVIHKDNLLYFLDGAHTLESMALCSQWFSAATRGSAVKRVLLFNSTGDRQSSELLSPLLDCDFHLVLFCPNIVTPEVSLASGCGARRKGLSPGRTNSINSGIISADGVVGAKR</sequence>
<dbReference type="InterPro" id="IPR018109">
    <property type="entry name" value="Folylpolyglutamate_synth_CS"/>
</dbReference>
<dbReference type="EC" id="6.3.2.17" evidence="3"/>
<dbReference type="PANTHER" id="PTHR11136:SF5">
    <property type="entry name" value="FOLYLPOLYGLUTAMATE SYNTHASE, MITOCHONDRIAL"/>
    <property type="match status" value="1"/>
</dbReference>
<evidence type="ECO:0000256" key="9">
    <source>
        <dbReference type="ARBA" id="ARBA00022842"/>
    </source>
</evidence>
<dbReference type="Gene3D" id="3.90.190.20">
    <property type="entry name" value="Mur ligase, C-terminal domain"/>
    <property type="match status" value="1"/>
</dbReference>
<evidence type="ECO:0000256" key="12">
    <source>
        <dbReference type="ARBA" id="ARBA00047493"/>
    </source>
</evidence>
<dbReference type="Gene3D" id="3.40.1190.10">
    <property type="entry name" value="Mur-like, catalytic domain"/>
    <property type="match status" value="2"/>
</dbReference>
<keyword evidence="8" id="KW-0067">ATP-binding</keyword>
<evidence type="ECO:0000256" key="2">
    <source>
        <dbReference type="ARBA" id="ARBA00008276"/>
    </source>
</evidence>
<dbReference type="InterPro" id="IPR036565">
    <property type="entry name" value="Mur-like_cat_sf"/>
</dbReference>
<dbReference type="GO" id="GO:0005829">
    <property type="term" value="C:cytosol"/>
    <property type="evidence" value="ECO:0007669"/>
    <property type="project" value="TreeGrafter"/>
</dbReference>
<dbReference type="InterPro" id="IPR036615">
    <property type="entry name" value="Mur_ligase_C_dom_sf"/>
</dbReference>
<proteinExistence type="inferred from homology"/>
<comment type="pathway">
    <text evidence="1">Cofactor biosynthesis; tetrahydrofolylpolyglutamate biosynthesis.</text>
</comment>
<keyword evidence="6" id="KW-0479">Metal-binding</keyword>
<evidence type="ECO:0000256" key="13">
    <source>
        <dbReference type="SAM" id="MobiDB-lite"/>
    </source>
</evidence>